<dbReference type="Proteomes" id="UP000198755">
    <property type="component" value="Unassembled WGS sequence"/>
</dbReference>
<sequence length="129" mass="14425">MRCTFMGVLSPASKRRPHPHRETVNAPHRKRQATVFITIVNEAMATLNGSFKTIHSEIWPTTTARAGSGPDDPARYRILEELIPISAPAEIRSPTDWLKQLSPAIMDDGAQYLSLVDERKGEIGSAYRR</sequence>
<proteinExistence type="predicted"/>
<dbReference type="AlphaFoldDB" id="A0A1I4DE24"/>
<reference evidence="2 3" key="1">
    <citation type="submission" date="2016-10" db="EMBL/GenBank/DDBJ databases">
        <authorList>
            <person name="de Groot N.N."/>
        </authorList>
    </citation>
    <scope>NUCLEOTIDE SEQUENCE [LARGE SCALE GENOMIC DNA]</scope>
    <source>
        <strain evidence="2 3">NE2</strain>
    </source>
</reference>
<organism evidence="2 3">
    <name type="scientific">Methylocapsa palsarum</name>
    <dbReference type="NCBI Taxonomy" id="1612308"/>
    <lineage>
        <taxon>Bacteria</taxon>
        <taxon>Pseudomonadati</taxon>
        <taxon>Pseudomonadota</taxon>
        <taxon>Alphaproteobacteria</taxon>
        <taxon>Hyphomicrobiales</taxon>
        <taxon>Beijerinckiaceae</taxon>
        <taxon>Methylocapsa</taxon>
    </lineage>
</organism>
<protein>
    <submittedName>
        <fullName evidence="2">Uncharacterized protein</fullName>
    </submittedName>
</protein>
<evidence type="ECO:0000313" key="3">
    <source>
        <dbReference type="Proteomes" id="UP000198755"/>
    </source>
</evidence>
<evidence type="ECO:0000256" key="1">
    <source>
        <dbReference type="SAM" id="MobiDB-lite"/>
    </source>
</evidence>
<gene>
    <name evidence="2" type="ORF">SAMN05444581_1553</name>
</gene>
<feature type="region of interest" description="Disordered" evidence="1">
    <location>
        <begin position="1"/>
        <end position="26"/>
    </location>
</feature>
<accession>A0A1I4DE24</accession>
<evidence type="ECO:0000313" key="2">
    <source>
        <dbReference type="EMBL" id="SFK91253.1"/>
    </source>
</evidence>
<dbReference type="EMBL" id="FOSN01000055">
    <property type="protein sequence ID" value="SFK91253.1"/>
    <property type="molecule type" value="Genomic_DNA"/>
</dbReference>
<name>A0A1I4DE24_9HYPH</name>
<keyword evidence="3" id="KW-1185">Reference proteome</keyword>